<dbReference type="FunFam" id="3.10.300.10:FF:000001">
    <property type="entry name" value="Putative 3-methyladenine DNA glycosylase"/>
    <property type="match status" value="1"/>
</dbReference>
<dbReference type="HAMAP" id="MF_00527">
    <property type="entry name" value="3MGH"/>
    <property type="match status" value="1"/>
</dbReference>
<dbReference type="InterPro" id="IPR011034">
    <property type="entry name" value="Formyl_transferase-like_C_sf"/>
</dbReference>
<dbReference type="Proteomes" id="UP001179600">
    <property type="component" value="Chromosome"/>
</dbReference>
<dbReference type="EMBL" id="CP116507">
    <property type="protein sequence ID" value="WCG23236.1"/>
    <property type="molecule type" value="Genomic_DNA"/>
</dbReference>
<dbReference type="GO" id="GO:0003905">
    <property type="term" value="F:alkylbase DNA N-glycosylase activity"/>
    <property type="evidence" value="ECO:0007669"/>
    <property type="project" value="InterPro"/>
</dbReference>
<dbReference type="NCBIfam" id="TIGR00567">
    <property type="entry name" value="3mg"/>
    <property type="match status" value="1"/>
</dbReference>
<dbReference type="AlphaFoldDB" id="A0AAE9XGE1"/>
<reference evidence="6" key="1">
    <citation type="submission" date="2023-01" db="EMBL/GenBank/DDBJ databases">
        <title>Oxazolidinone resistance genes in florfenicol resistant enterococci from beef cattle and veal calves at slaughter.</title>
        <authorList>
            <person name="Biggel M."/>
        </authorList>
    </citation>
    <scope>NUCLEOTIDE SEQUENCE</scope>
    <source>
        <strain evidence="6">K204-1</strain>
    </source>
</reference>
<keyword evidence="3 5" id="KW-0378">Hydrolase</keyword>
<evidence type="ECO:0000313" key="6">
    <source>
        <dbReference type="EMBL" id="WCG23236.1"/>
    </source>
</evidence>
<evidence type="ECO:0000256" key="1">
    <source>
        <dbReference type="ARBA" id="ARBA00009232"/>
    </source>
</evidence>
<dbReference type="InterPro" id="IPR003180">
    <property type="entry name" value="MPG"/>
</dbReference>
<evidence type="ECO:0000256" key="5">
    <source>
        <dbReference type="HAMAP-Rule" id="MF_00527"/>
    </source>
</evidence>
<dbReference type="GO" id="GO:0006284">
    <property type="term" value="P:base-excision repair"/>
    <property type="evidence" value="ECO:0007669"/>
    <property type="project" value="InterPro"/>
</dbReference>
<evidence type="ECO:0000256" key="3">
    <source>
        <dbReference type="ARBA" id="ARBA00022801"/>
    </source>
</evidence>
<organism evidence="6 7">
    <name type="scientific">Vagococcus lutrae</name>
    <dbReference type="NCBI Taxonomy" id="81947"/>
    <lineage>
        <taxon>Bacteria</taxon>
        <taxon>Bacillati</taxon>
        <taxon>Bacillota</taxon>
        <taxon>Bacilli</taxon>
        <taxon>Lactobacillales</taxon>
        <taxon>Enterococcaceae</taxon>
        <taxon>Vagococcus</taxon>
    </lineage>
</organism>
<dbReference type="RefSeq" id="WP_126763595.1">
    <property type="nucleotide sequence ID" value="NZ_BKBT01000028.1"/>
</dbReference>
<keyword evidence="2 5" id="KW-0227">DNA damage</keyword>
<name>A0AAE9XGE1_9ENTE</name>
<dbReference type="SUPFAM" id="SSF50486">
    <property type="entry name" value="FMT C-terminal domain-like"/>
    <property type="match status" value="1"/>
</dbReference>
<keyword evidence="4 5" id="KW-0234">DNA repair</keyword>
<protein>
    <recommendedName>
        <fullName evidence="5">Putative 3-methyladenine DNA glycosylase</fullName>
        <ecNumber evidence="5">3.2.2.-</ecNumber>
    </recommendedName>
</protein>
<accession>A0AAE9XGE1</accession>
<dbReference type="GO" id="GO:0003677">
    <property type="term" value="F:DNA binding"/>
    <property type="evidence" value="ECO:0007669"/>
    <property type="project" value="InterPro"/>
</dbReference>
<sequence length="221" mass="24956">METITTEIRKIFPRADRLTPDWFQNKTTVVAQALLGKLLVHETTKGVTAGYIVETEAYLGAEDQASHSFQRKRSPKNESMYQQAGTLYLYRMHRHTLLNVVTGPLNQPEAVLIRAIEPVIGERIMQENRAQHGVNLTNGPGKLTQALGISYMLDGYLLNQANVSIWDVSQVPMDIVATPRIGIPNKGDWTHRPLRYTVLGHPHISGQLKKEVHTSVWQNRK</sequence>
<dbReference type="Pfam" id="PF02245">
    <property type="entry name" value="Pur_DNA_glyco"/>
    <property type="match status" value="1"/>
</dbReference>
<dbReference type="PANTHER" id="PTHR10429">
    <property type="entry name" value="DNA-3-METHYLADENINE GLYCOSYLASE"/>
    <property type="match status" value="1"/>
</dbReference>
<dbReference type="EC" id="3.2.2.-" evidence="5"/>
<dbReference type="Gene3D" id="3.10.300.10">
    <property type="entry name" value="Methylpurine-DNA glycosylase (MPG)"/>
    <property type="match status" value="1"/>
</dbReference>
<evidence type="ECO:0000256" key="4">
    <source>
        <dbReference type="ARBA" id="ARBA00023204"/>
    </source>
</evidence>
<evidence type="ECO:0000313" key="7">
    <source>
        <dbReference type="Proteomes" id="UP001179600"/>
    </source>
</evidence>
<gene>
    <name evidence="6" type="ORF">PML95_03060</name>
</gene>
<comment type="similarity">
    <text evidence="1 5">Belongs to the DNA glycosylase MPG family.</text>
</comment>
<dbReference type="InterPro" id="IPR036995">
    <property type="entry name" value="MPG_sf"/>
</dbReference>
<dbReference type="CDD" id="cd00540">
    <property type="entry name" value="AAG"/>
    <property type="match status" value="1"/>
</dbReference>
<evidence type="ECO:0000256" key="2">
    <source>
        <dbReference type="ARBA" id="ARBA00022763"/>
    </source>
</evidence>
<dbReference type="PANTHER" id="PTHR10429:SF0">
    <property type="entry name" value="DNA-3-METHYLADENINE GLYCOSYLASE"/>
    <property type="match status" value="1"/>
</dbReference>
<proteinExistence type="inferred from homology"/>